<evidence type="ECO:0000313" key="1">
    <source>
        <dbReference type="EMBL" id="NYT47619.1"/>
    </source>
</evidence>
<proteinExistence type="predicted"/>
<dbReference type="Gene3D" id="3.10.450.50">
    <property type="match status" value="1"/>
</dbReference>
<dbReference type="Pfam" id="PF02810">
    <property type="entry name" value="SEC-C"/>
    <property type="match status" value="1"/>
</dbReference>
<accession>A0A7Z0SEA5</accession>
<organism evidence="1 2">
    <name type="scientific">Candidatus Methanofishera endochildressiae</name>
    <dbReference type="NCBI Taxonomy" id="2738884"/>
    <lineage>
        <taxon>Bacteria</taxon>
        <taxon>Pseudomonadati</taxon>
        <taxon>Pseudomonadota</taxon>
        <taxon>Gammaproteobacteria</taxon>
        <taxon>Candidatus Methanofishera</taxon>
    </lineage>
</organism>
<dbReference type="AlphaFoldDB" id="A0A7Z0SEA5"/>
<evidence type="ECO:0000313" key="2">
    <source>
        <dbReference type="Proteomes" id="UP000537890"/>
    </source>
</evidence>
<comment type="caution">
    <text evidence="1">The sequence shown here is derived from an EMBL/GenBank/DDBJ whole genome shotgun (WGS) entry which is preliminary data.</text>
</comment>
<sequence>MVKSIALDHGSFNQGLNAPCACGSGKKFKHCCGKQ</sequence>
<dbReference type="EMBL" id="JACCHS010000192">
    <property type="protein sequence ID" value="NYT47619.1"/>
    <property type="molecule type" value="Genomic_DNA"/>
</dbReference>
<gene>
    <name evidence="1" type="ORF">H0A75_08790</name>
</gene>
<reference evidence="1 2" key="1">
    <citation type="submission" date="2020-05" db="EMBL/GenBank/DDBJ databases">
        <title>Horizontal transmission and recombination maintain forever young bacterial symbiont genomes.</title>
        <authorList>
            <person name="Russell S.L."/>
            <person name="Pepper-Tunick E."/>
            <person name="Svedberg J."/>
            <person name="Byrne A."/>
            <person name="Ruelas Castillo J."/>
            <person name="Vollmers C."/>
            <person name="Beinart R.A."/>
            <person name="Corbett-Detig R."/>
        </authorList>
    </citation>
    <scope>NUCLEOTIDE SEQUENCE [LARGE SCALE GENOMIC DNA]</scope>
    <source>
        <strain evidence="1">4727-3</strain>
    </source>
</reference>
<name>A0A7Z0SEA5_9GAMM</name>
<dbReference type="SUPFAM" id="SSF103642">
    <property type="entry name" value="Sec-C motif"/>
    <property type="match status" value="1"/>
</dbReference>
<dbReference type="Proteomes" id="UP000537890">
    <property type="component" value="Unassembled WGS sequence"/>
</dbReference>
<protein>
    <submittedName>
        <fullName evidence="1">SEC-C domain-containing protein</fullName>
    </submittedName>
</protein>
<dbReference type="InterPro" id="IPR004027">
    <property type="entry name" value="SEC_C_motif"/>
</dbReference>